<evidence type="ECO:0000313" key="2">
    <source>
        <dbReference type="EMBL" id="SUX45028.1"/>
    </source>
</evidence>
<evidence type="ECO:0000259" key="1">
    <source>
        <dbReference type="Pfam" id="PF00561"/>
    </source>
</evidence>
<dbReference type="PANTHER" id="PTHR46331">
    <property type="entry name" value="VALACYCLOVIR HYDROLASE"/>
    <property type="match status" value="1"/>
</dbReference>
<dbReference type="AlphaFoldDB" id="A0A381FEY5"/>
<keyword evidence="2" id="KW-0560">Oxidoreductase</keyword>
<accession>A0A381FEY5</accession>
<dbReference type="PANTHER" id="PTHR46331:SF2">
    <property type="entry name" value="VALACYCLOVIR HYDROLASE"/>
    <property type="match status" value="1"/>
</dbReference>
<reference evidence="2 3" key="1">
    <citation type="submission" date="2018-06" db="EMBL/GenBank/DDBJ databases">
        <authorList>
            <consortium name="Pathogen Informatics"/>
            <person name="Doyle S."/>
        </authorList>
    </citation>
    <scope>NUCLEOTIDE SEQUENCE [LARGE SCALE GENOMIC DNA]</scope>
    <source>
        <strain evidence="2 3">NCTC13532</strain>
    </source>
</reference>
<dbReference type="RefSeq" id="WP_115619543.1">
    <property type="nucleotide sequence ID" value="NZ_UFVR01000004.1"/>
</dbReference>
<dbReference type="GO" id="GO:0016691">
    <property type="term" value="F:chloride peroxidase activity"/>
    <property type="evidence" value="ECO:0007669"/>
    <property type="project" value="UniProtKB-EC"/>
</dbReference>
<keyword evidence="2" id="KW-0575">Peroxidase</keyword>
<dbReference type="GO" id="GO:0017171">
    <property type="term" value="F:serine hydrolase activity"/>
    <property type="evidence" value="ECO:0007669"/>
    <property type="project" value="TreeGrafter"/>
</dbReference>
<dbReference type="Pfam" id="PF00561">
    <property type="entry name" value="Abhydrolase_1"/>
    <property type="match status" value="1"/>
</dbReference>
<evidence type="ECO:0000313" key="3">
    <source>
        <dbReference type="Proteomes" id="UP000254282"/>
    </source>
</evidence>
<dbReference type="Proteomes" id="UP000254282">
    <property type="component" value="Unassembled WGS sequence"/>
</dbReference>
<dbReference type="Gene3D" id="3.40.50.1820">
    <property type="entry name" value="alpha/beta hydrolase"/>
    <property type="match status" value="1"/>
</dbReference>
<dbReference type="InterPro" id="IPR029058">
    <property type="entry name" value="AB_hydrolase_fold"/>
</dbReference>
<dbReference type="InterPro" id="IPR000073">
    <property type="entry name" value="AB_hydrolase_1"/>
</dbReference>
<sequence length="258" mass="29352">MNPVEKGHKQVNGIQVYYEIYGSGKPLVLIHGGGGSILYDYKEIISRLENKFQLIGIDLQNHGRTDHRDISETFEQDADDVAALLKELNIEKASFWGFSNGGSTVIQLAYRHPKIIDKLIVASAFYKKNGMMDGFFESMIDVTLESMPEPLKINFLNLNPDFSKLENMFDKDSKRMQTFEDWDEKILTSIKAPTLFISGDKDIIKPEHVVEMWRLVESSQLMILPATHGSYMMADFGGNVDKNLIDFTANEVDKFLNQ</sequence>
<proteinExistence type="predicted"/>
<feature type="domain" description="AB hydrolase-1" evidence="1">
    <location>
        <begin position="25"/>
        <end position="124"/>
    </location>
</feature>
<dbReference type="SUPFAM" id="SSF53474">
    <property type="entry name" value="alpha/beta-Hydrolases"/>
    <property type="match status" value="1"/>
</dbReference>
<dbReference type="EMBL" id="UFVR01000004">
    <property type="protein sequence ID" value="SUX45028.1"/>
    <property type="molecule type" value="Genomic_DNA"/>
</dbReference>
<gene>
    <name evidence="2" type="primary">cpo_2</name>
    <name evidence="2" type="ORF">NCTC13532_01093</name>
</gene>
<protein>
    <submittedName>
        <fullName evidence="2">Non-heme chloroperoxidase</fullName>
        <ecNumber evidence="2">1.11.1.10</ecNumber>
    </submittedName>
</protein>
<name>A0A381FEY5_9FLAO</name>
<dbReference type="EC" id="1.11.1.10" evidence="2"/>
<organism evidence="2 3">
    <name type="scientific">Chryseobacterium indoltheticum</name>
    <dbReference type="NCBI Taxonomy" id="254"/>
    <lineage>
        <taxon>Bacteria</taxon>
        <taxon>Pseudomonadati</taxon>
        <taxon>Bacteroidota</taxon>
        <taxon>Flavobacteriia</taxon>
        <taxon>Flavobacteriales</taxon>
        <taxon>Weeksellaceae</taxon>
        <taxon>Chryseobacterium group</taxon>
        <taxon>Chryseobacterium</taxon>
    </lineage>
</organism>